<proteinExistence type="predicted"/>
<evidence type="ECO:0000313" key="1">
    <source>
        <dbReference type="EMBL" id="KAG5605223.1"/>
    </source>
</evidence>
<keyword evidence="2" id="KW-1185">Reference proteome</keyword>
<protein>
    <submittedName>
        <fullName evidence="1">Uncharacterized protein</fullName>
    </submittedName>
</protein>
<reference evidence="1 2" key="1">
    <citation type="submission" date="2020-09" db="EMBL/GenBank/DDBJ databases">
        <title>De no assembly of potato wild relative species, Solanum commersonii.</title>
        <authorList>
            <person name="Cho K."/>
        </authorList>
    </citation>
    <scope>NUCLEOTIDE SEQUENCE [LARGE SCALE GENOMIC DNA]</scope>
    <source>
        <strain evidence="1">LZ3.2</strain>
        <tissue evidence="1">Leaf</tissue>
    </source>
</reference>
<name>A0A9J5YZU5_SOLCO</name>
<dbReference type="EMBL" id="JACXVP010000005">
    <property type="protein sequence ID" value="KAG5605223.1"/>
    <property type="molecule type" value="Genomic_DNA"/>
</dbReference>
<dbReference type="OrthoDB" id="1729225at2759"/>
<dbReference type="AlphaFoldDB" id="A0A9J5YZU5"/>
<organism evidence="1 2">
    <name type="scientific">Solanum commersonii</name>
    <name type="common">Commerson's wild potato</name>
    <name type="synonym">Commerson's nightshade</name>
    <dbReference type="NCBI Taxonomy" id="4109"/>
    <lineage>
        <taxon>Eukaryota</taxon>
        <taxon>Viridiplantae</taxon>
        <taxon>Streptophyta</taxon>
        <taxon>Embryophyta</taxon>
        <taxon>Tracheophyta</taxon>
        <taxon>Spermatophyta</taxon>
        <taxon>Magnoliopsida</taxon>
        <taxon>eudicotyledons</taxon>
        <taxon>Gunneridae</taxon>
        <taxon>Pentapetalae</taxon>
        <taxon>asterids</taxon>
        <taxon>lamiids</taxon>
        <taxon>Solanales</taxon>
        <taxon>Solanaceae</taxon>
        <taxon>Solanoideae</taxon>
        <taxon>Solaneae</taxon>
        <taxon>Solanum</taxon>
    </lineage>
</organism>
<sequence>MDANIHHNSREGDLSPRQIGHLKGKYGFDKINNPDISYVNTKNRYRRRLGKQHARVNYSSKNCAIERLELWEDLKEIACNTDCPWMVGRDLNTITNELEKLVGLHVSQAEVEDFVQCVNSCAFNEIKFSGSC</sequence>
<evidence type="ECO:0000313" key="2">
    <source>
        <dbReference type="Proteomes" id="UP000824120"/>
    </source>
</evidence>
<accession>A0A9J5YZU5</accession>
<dbReference type="Proteomes" id="UP000824120">
    <property type="component" value="Chromosome 5"/>
</dbReference>
<comment type="caution">
    <text evidence="1">The sequence shown here is derived from an EMBL/GenBank/DDBJ whole genome shotgun (WGS) entry which is preliminary data.</text>
</comment>
<gene>
    <name evidence="1" type="ORF">H5410_026715</name>
</gene>